<dbReference type="EMBL" id="KV417514">
    <property type="protein sequence ID" value="KZP26463.1"/>
    <property type="molecule type" value="Genomic_DNA"/>
</dbReference>
<evidence type="ECO:0000313" key="1">
    <source>
        <dbReference type="EMBL" id="KZP26463.1"/>
    </source>
</evidence>
<organism evidence="1 2">
    <name type="scientific">Athelia psychrophila</name>
    <dbReference type="NCBI Taxonomy" id="1759441"/>
    <lineage>
        <taxon>Eukaryota</taxon>
        <taxon>Fungi</taxon>
        <taxon>Dikarya</taxon>
        <taxon>Basidiomycota</taxon>
        <taxon>Agaricomycotina</taxon>
        <taxon>Agaricomycetes</taxon>
        <taxon>Agaricomycetidae</taxon>
        <taxon>Atheliales</taxon>
        <taxon>Atheliaceae</taxon>
        <taxon>Athelia</taxon>
    </lineage>
</organism>
<evidence type="ECO:0000313" key="2">
    <source>
        <dbReference type="Proteomes" id="UP000076532"/>
    </source>
</evidence>
<protein>
    <submittedName>
        <fullName evidence="1">Uncharacterized protein</fullName>
    </submittedName>
</protein>
<proteinExistence type="predicted"/>
<accession>A0A166PUK4</accession>
<keyword evidence="2" id="KW-1185">Reference proteome</keyword>
<gene>
    <name evidence="1" type="ORF">FIBSPDRAFT_345561</name>
</gene>
<dbReference type="AlphaFoldDB" id="A0A166PUK4"/>
<dbReference type="Proteomes" id="UP000076532">
    <property type="component" value="Unassembled WGS sequence"/>
</dbReference>
<reference evidence="1 2" key="1">
    <citation type="journal article" date="2016" name="Mol. Biol. Evol.">
        <title>Comparative Genomics of Early-Diverging Mushroom-Forming Fungi Provides Insights into the Origins of Lignocellulose Decay Capabilities.</title>
        <authorList>
            <person name="Nagy L.G."/>
            <person name="Riley R."/>
            <person name="Tritt A."/>
            <person name="Adam C."/>
            <person name="Daum C."/>
            <person name="Floudas D."/>
            <person name="Sun H."/>
            <person name="Yadav J.S."/>
            <person name="Pangilinan J."/>
            <person name="Larsson K.H."/>
            <person name="Matsuura K."/>
            <person name="Barry K."/>
            <person name="Labutti K."/>
            <person name="Kuo R."/>
            <person name="Ohm R.A."/>
            <person name="Bhattacharya S.S."/>
            <person name="Shirouzu T."/>
            <person name="Yoshinaga Y."/>
            <person name="Martin F.M."/>
            <person name="Grigoriev I.V."/>
            <person name="Hibbett D.S."/>
        </authorList>
    </citation>
    <scope>NUCLEOTIDE SEQUENCE [LARGE SCALE GENOMIC DNA]</scope>
    <source>
        <strain evidence="1 2">CBS 109695</strain>
    </source>
</reference>
<name>A0A166PUK4_9AGAM</name>
<sequence length="196" mass="21982">MHSPTSSKLCYFYPRSTYGPCHNNKWFCRSCSQITESARAQQKPKAGRPRGSHTDSCLSVTLHIRNRPNRFRCDCKPISQSLMQLSTRFLQLSALLPKLEISSTRHPTHLAYFSSDMLRSKGVNTPRKGVIPSVSDYLLAYFTSPTAESVSQRTALDPLSELSLNVHVFCVRSAFTLGYSALGHHRLPADAIVHRS</sequence>